<dbReference type="AlphaFoldDB" id="A0AAE1SHY4"/>
<name>A0AAE1SHY4_9SOLA</name>
<feature type="region of interest" description="Disordered" evidence="1">
    <location>
        <begin position="49"/>
        <end position="111"/>
    </location>
</feature>
<organism evidence="2 3">
    <name type="scientific">Anisodus tanguticus</name>
    <dbReference type="NCBI Taxonomy" id="243964"/>
    <lineage>
        <taxon>Eukaryota</taxon>
        <taxon>Viridiplantae</taxon>
        <taxon>Streptophyta</taxon>
        <taxon>Embryophyta</taxon>
        <taxon>Tracheophyta</taxon>
        <taxon>Spermatophyta</taxon>
        <taxon>Magnoliopsida</taxon>
        <taxon>eudicotyledons</taxon>
        <taxon>Gunneridae</taxon>
        <taxon>Pentapetalae</taxon>
        <taxon>asterids</taxon>
        <taxon>lamiids</taxon>
        <taxon>Solanales</taxon>
        <taxon>Solanaceae</taxon>
        <taxon>Solanoideae</taxon>
        <taxon>Hyoscyameae</taxon>
        <taxon>Anisodus</taxon>
    </lineage>
</organism>
<feature type="compositionally biased region" description="Low complexity" evidence="1">
    <location>
        <begin position="52"/>
        <end position="66"/>
    </location>
</feature>
<gene>
    <name evidence="2" type="ORF">RND71_009394</name>
</gene>
<dbReference type="EMBL" id="JAVYJV010000005">
    <property type="protein sequence ID" value="KAK4369919.1"/>
    <property type="molecule type" value="Genomic_DNA"/>
</dbReference>
<accession>A0AAE1SHY4</accession>
<comment type="caution">
    <text evidence="2">The sequence shown here is derived from an EMBL/GenBank/DDBJ whole genome shotgun (WGS) entry which is preliminary data.</text>
</comment>
<feature type="compositionally biased region" description="Low complexity" evidence="1">
    <location>
        <begin position="83"/>
        <end position="103"/>
    </location>
</feature>
<evidence type="ECO:0000313" key="3">
    <source>
        <dbReference type="Proteomes" id="UP001291623"/>
    </source>
</evidence>
<sequence length="144" mass="15729">MDDCDDVSNYADDYMYYDNNDDECDYLSMQAQFDNVDLPAGVEASVSWLNEPAPSSKAPPQVSSSSHLAGAETSHPTLPKHASSSFTQVSASSSSLVSGGSNSRGKEEATEDELMNKYQIFKHFDVVEGFQITITVTWASRANR</sequence>
<proteinExistence type="predicted"/>
<dbReference type="Proteomes" id="UP001291623">
    <property type="component" value="Unassembled WGS sequence"/>
</dbReference>
<evidence type="ECO:0000313" key="2">
    <source>
        <dbReference type="EMBL" id="KAK4369919.1"/>
    </source>
</evidence>
<protein>
    <submittedName>
        <fullName evidence="2">Uncharacterized protein</fullName>
    </submittedName>
</protein>
<reference evidence="2" key="1">
    <citation type="submission" date="2023-12" db="EMBL/GenBank/DDBJ databases">
        <title>Genome assembly of Anisodus tanguticus.</title>
        <authorList>
            <person name="Wang Y.-J."/>
        </authorList>
    </citation>
    <scope>NUCLEOTIDE SEQUENCE</scope>
    <source>
        <strain evidence="2">KB-2021</strain>
        <tissue evidence="2">Leaf</tissue>
    </source>
</reference>
<keyword evidence="3" id="KW-1185">Reference proteome</keyword>
<evidence type="ECO:0000256" key="1">
    <source>
        <dbReference type="SAM" id="MobiDB-lite"/>
    </source>
</evidence>